<accession>E0XW19</accession>
<dbReference type="EMBL" id="GU474895">
    <property type="protein sequence ID" value="ADI18610.1"/>
    <property type="molecule type" value="Genomic_DNA"/>
</dbReference>
<dbReference type="AlphaFoldDB" id="E0XW19"/>
<name>E0XW19_9PROT</name>
<evidence type="ECO:0000313" key="2">
    <source>
        <dbReference type="EMBL" id="ADI18610.1"/>
    </source>
</evidence>
<reference evidence="2" key="1">
    <citation type="journal article" date="2011" name="Environ. Microbiol.">
        <title>Time-series analyses of Monterey Bay coastal microbial picoplankton using a 'genome proxy' microarray.</title>
        <authorList>
            <person name="Rich V.I."/>
            <person name="Pham V.D."/>
            <person name="Eppley J."/>
            <person name="Shi Y."/>
            <person name="DeLong E.F."/>
        </authorList>
    </citation>
    <scope>NUCLEOTIDE SEQUENCE</scope>
</reference>
<organism evidence="2">
    <name type="scientific">uncultured Rhodospirillales bacterium HF4000_24M03</name>
    <dbReference type="NCBI Taxonomy" id="710788"/>
    <lineage>
        <taxon>Bacteria</taxon>
        <taxon>Pseudomonadati</taxon>
        <taxon>Pseudomonadota</taxon>
        <taxon>Alphaproteobacteria</taxon>
        <taxon>Rhodospirillales</taxon>
        <taxon>environmental samples</taxon>
    </lineage>
</organism>
<evidence type="ECO:0000256" key="1">
    <source>
        <dbReference type="SAM" id="MobiDB-lite"/>
    </source>
</evidence>
<feature type="region of interest" description="Disordered" evidence="1">
    <location>
        <begin position="36"/>
        <end position="62"/>
    </location>
</feature>
<proteinExistence type="predicted"/>
<sequence>MRHSPVPEGTIPFDLHVLSLPPAFVLSQDQTLKLIRNPKPSTGQSTTRQQPQTAKGAAIQAH</sequence>
<protein>
    <submittedName>
        <fullName evidence="2">Uncharacterized protein</fullName>
    </submittedName>
</protein>
<feature type="compositionally biased region" description="Polar residues" evidence="1">
    <location>
        <begin position="39"/>
        <end position="53"/>
    </location>
</feature>